<gene>
    <name evidence="1" type="ORF">PPSIR1_25956</name>
</gene>
<protein>
    <submittedName>
        <fullName evidence="1">Uncharacterized protein</fullName>
    </submittedName>
</protein>
<sequence>MWEAEVVDADAEEAVPDALLVLDRPGAANPEAARRYVRSGW</sequence>
<organism evidence="1 2">
    <name type="scientific">Plesiocystis pacifica SIR-1</name>
    <dbReference type="NCBI Taxonomy" id="391625"/>
    <lineage>
        <taxon>Bacteria</taxon>
        <taxon>Pseudomonadati</taxon>
        <taxon>Myxococcota</taxon>
        <taxon>Polyangia</taxon>
        <taxon>Nannocystales</taxon>
        <taxon>Nannocystaceae</taxon>
        <taxon>Plesiocystis</taxon>
    </lineage>
</organism>
<reference evidence="1 2" key="1">
    <citation type="submission" date="2007-06" db="EMBL/GenBank/DDBJ databases">
        <authorList>
            <person name="Shimkets L."/>
            <person name="Ferriera S."/>
            <person name="Johnson J."/>
            <person name="Kravitz S."/>
            <person name="Beeson K."/>
            <person name="Sutton G."/>
            <person name="Rogers Y.-H."/>
            <person name="Friedman R."/>
            <person name="Frazier M."/>
            <person name="Venter J.C."/>
        </authorList>
    </citation>
    <scope>NUCLEOTIDE SEQUENCE [LARGE SCALE GENOMIC DNA]</scope>
    <source>
        <strain evidence="1 2">SIR-1</strain>
    </source>
</reference>
<proteinExistence type="predicted"/>
<accession>A6FZK5</accession>
<name>A6FZK5_9BACT</name>
<comment type="caution">
    <text evidence="1">The sequence shown here is derived from an EMBL/GenBank/DDBJ whole genome shotgun (WGS) entry which is preliminary data.</text>
</comment>
<evidence type="ECO:0000313" key="1">
    <source>
        <dbReference type="EMBL" id="EDM81089.1"/>
    </source>
</evidence>
<dbReference type="Proteomes" id="UP000005801">
    <property type="component" value="Unassembled WGS sequence"/>
</dbReference>
<keyword evidence="2" id="KW-1185">Reference proteome</keyword>
<evidence type="ECO:0000313" key="2">
    <source>
        <dbReference type="Proteomes" id="UP000005801"/>
    </source>
</evidence>
<feature type="non-terminal residue" evidence="1">
    <location>
        <position position="41"/>
    </location>
</feature>
<dbReference type="EMBL" id="ABCS01000006">
    <property type="protein sequence ID" value="EDM81089.1"/>
    <property type="molecule type" value="Genomic_DNA"/>
</dbReference>
<dbReference type="AlphaFoldDB" id="A6FZK5"/>